<evidence type="ECO:0000313" key="3">
    <source>
        <dbReference type="Proteomes" id="UP001500979"/>
    </source>
</evidence>
<dbReference type="RefSeq" id="WP_344677837.1">
    <property type="nucleotide sequence ID" value="NZ_BAAAUX010000003.1"/>
</dbReference>
<evidence type="ECO:0000313" key="2">
    <source>
        <dbReference type="EMBL" id="GAA2776627.1"/>
    </source>
</evidence>
<reference evidence="2 3" key="1">
    <citation type="journal article" date="2019" name="Int. J. Syst. Evol. Microbiol.">
        <title>The Global Catalogue of Microorganisms (GCM) 10K type strain sequencing project: providing services to taxonomists for standard genome sequencing and annotation.</title>
        <authorList>
            <consortium name="The Broad Institute Genomics Platform"/>
            <consortium name="The Broad Institute Genome Sequencing Center for Infectious Disease"/>
            <person name="Wu L."/>
            <person name="Ma J."/>
        </authorList>
    </citation>
    <scope>NUCLEOTIDE SEQUENCE [LARGE SCALE GENOMIC DNA]</scope>
    <source>
        <strain evidence="2 3">JCM 9383</strain>
    </source>
</reference>
<accession>A0ABN3V3P0</accession>
<comment type="caution">
    <text evidence="2">The sequence shown here is derived from an EMBL/GenBank/DDBJ whole genome shotgun (WGS) entry which is preliminary data.</text>
</comment>
<protein>
    <submittedName>
        <fullName evidence="2">Uncharacterized protein</fullName>
    </submittedName>
</protein>
<feature type="compositionally biased region" description="Basic and acidic residues" evidence="1">
    <location>
        <begin position="58"/>
        <end position="77"/>
    </location>
</feature>
<gene>
    <name evidence="2" type="ORF">GCM10010470_06610</name>
</gene>
<evidence type="ECO:0000256" key="1">
    <source>
        <dbReference type="SAM" id="MobiDB-lite"/>
    </source>
</evidence>
<proteinExistence type="predicted"/>
<dbReference type="Proteomes" id="UP001500979">
    <property type="component" value="Unassembled WGS sequence"/>
</dbReference>
<name>A0ABN3V3P0_9PSEU</name>
<dbReference type="EMBL" id="BAAAUX010000003">
    <property type="protein sequence ID" value="GAA2776627.1"/>
    <property type="molecule type" value="Genomic_DNA"/>
</dbReference>
<feature type="region of interest" description="Disordered" evidence="1">
    <location>
        <begin position="52"/>
        <end position="77"/>
    </location>
</feature>
<organism evidence="2 3">
    <name type="scientific">Saccharopolyspora taberi</name>
    <dbReference type="NCBI Taxonomy" id="60895"/>
    <lineage>
        <taxon>Bacteria</taxon>
        <taxon>Bacillati</taxon>
        <taxon>Actinomycetota</taxon>
        <taxon>Actinomycetes</taxon>
        <taxon>Pseudonocardiales</taxon>
        <taxon>Pseudonocardiaceae</taxon>
        <taxon>Saccharopolyspora</taxon>
    </lineage>
</organism>
<keyword evidence="3" id="KW-1185">Reference proteome</keyword>
<sequence>MSVTHDDLHQLVEQLPSDKLDDAASALVLLVTQTMELADEPVRDLTGYAGSFSAEPDLGERSEEYLHGRFRGDSGDS</sequence>